<evidence type="ECO:0000256" key="6">
    <source>
        <dbReference type="SAM" id="Phobius"/>
    </source>
</evidence>
<dbReference type="SUPFAM" id="SSF58104">
    <property type="entry name" value="Methyl-accepting chemotaxis protein (MCP) signaling domain"/>
    <property type="match status" value="1"/>
</dbReference>
<keyword evidence="6" id="KW-0472">Membrane</keyword>
<dbReference type="InterPro" id="IPR024478">
    <property type="entry name" value="HlyB_4HB_MCP"/>
</dbReference>
<accession>A0ABV9VMP9</accession>
<comment type="similarity">
    <text evidence="4">Belongs to the methyl-accepting chemotaxis (MCP) protein family.</text>
</comment>
<dbReference type="PROSITE" id="PS50111">
    <property type="entry name" value="CHEMOTAXIS_TRANSDUC_2"/>
    <property type="match status" value="1"/>
</dbReference>
<reference evidence="10" key="1">
    <citation type="journal article" date="2019" name="Int. J. Syst. Evol. Microbiol.">
        <title>The Global Catalogue of Microorganisms (GCM) 10K type strain sequencing project: providing services to taxonomists for standard genome sequencing and annotation.</title>
        <authorList>
            <consortium name="The Broad Institute Genomics Platform"/>
            <consortium name="The Broad Institute Genome Sequencing Center for Infectious Disease"/>
            <person name="Wu L."/>
            <person name="Ma J."/>
        </authorList>
    </citation>
    <scope>NUCLEOTIDE SEQUENCE [LARGE SCALE GENOMIC DNA]</scope>
    <source>
        <strain evidence="10">CGMCC 4.7152</strain>
    </source>
</reference>
<evidence type="ECO:0000259" key="7">
    <source>
        <dbReference type="PROSITE" id="PS50111"/>
    </source>
</evidence>
<evidence type="ECO:0000256" key="1">
    <source>
        <dbReference type="ARBA" id="ARBA00022692"/>
    </source>
</evidence>
<dbReference type="EMBL" id="JBHSIU010000010">
    <property type="protein sequence ID" value="MFC4997657.1"/>
    <property type="molecule type" value="Genomic_DNA"/>
</dbReference>
<keyword evidence="3 5" id="KW-0807">Transducer</keyword>
<evidence type="ECO:0000256" key="5">
    <source>
        <dbReference type="PROSITE-ProRule" id="PRU00284"/>
    </source>
</evidence>
<dbReference type="InterPro" id="IPR003660">
    <property type="entry name" value="HAMP_dom"/>
</dbReference>
<dbReference type="Pfam" id="PF00015">
    <property type="entry name" value="MCPsignal"/>
    <property type="match status" value="1"/>
</dbReference>
<dbReference type="SMART" id="SM00304">
    <property type="entry name" value="HAMP"/>
    <property type="match status" value="1"/>
</dbReference>
<dbReference type="Gene3D" id="1.10.287.950">
    <property type="entry name" value="Methyl-accepting chemotaxis protein"/>
    <property type="match status" value="1"/>
</dbReference>
<feature type="transmembrane region" description="Helical" evidence="6">
    <location>
        <begin position="25"/>
        <end position="48"/>
    </location>
</feature>
<feature type="transmembrane region" description="Helical" evidence="6">
    <location>
        <begin position="208"/>
        <end position="229"/>
    </location>
</feature>
<dbReference type="SMART" id="SM00283">
    <property type="entry name" value="MA"/>
    <property type="match status" value="1"/>
</dbReference>
<evidence type="ECO:0000256" key="3">
    <source>
        <dbReference type="ARBA" id="ARBA00023224"/>
    </source>
</evidence>
<dbReference type="Pfam" id="PF00672">
    <property type="entry name" value="HAMP"/>
    <property type="match status" value="1"/>
</dbReference>
<feature type="domain" description="HAMP" evidence="8">
    <location>
        <begin position="230"/>
        <end position="282"/>
    </location>
</feature>
<name>A0ABV9VMP9_9ACTN</name>
<dbReference type="RefSeq" id="WP_380113887.1">
    <property type="nucleotide sequence ID" value="NZ_JBHSIU010000010.1"/>
</dbReference>
<dbReference type="Pfam" id="PF12729">
    <property type="entry name" value="4HB_MCP_1"/>
    <property type="match status" value="1"/>
</dbReference>
<gene>
    <name evidence="9" type="ORF">ACFPIJ_07450</name>
</gene>
<evidence type="ECO:0000313" key="9">
    <source>
        <dbReference type="EMBL" id="MFC4997657.1"/>
    </source>
</evidence>
<evidence type="ECO:0000313" key="10">
    <source>
        <dbReference type="Proteomes" id="UP001595912"/>
    </source>
</evidence>
<keyword evidence="2 6" id="KW-1133">Transmembrane helix</keyword>
<dbReference type="InterPro" id="IPR004089">
    <property type="entry name" value="MCPsignal_dom"/>
</dbReference>
<comment type="caution">
    <text evidence="9">The sequence shown here is derived from an EMBL/GenBank/DDBJ whole genome shotgun (WGS) entry which is preliminary data.</text>
</comment>
<keyword evidence="10" id="KW-1185">Reference proteome</keyword>
<dbReference type="Proteomes" id="UP001595912">
    <property type="component" value="Unassembled WGS sequence"/>
</dbReference>
<dbReference type="PANTHER" id="PTHR32089:SF112">
    <property type="entry name" value="LYSOZYME-LIKE PROTEIN-RELATED"/>
    <property type="match status" value="1"/>
</dbReference>
<evidence type="ECO:0000259" key="8">
    <source>
        <dbReference type="PROSITE" id="PS50885"/>
    </source>
</evidence>
<keyword evidence="1 6" id="KW-0812">Transmembrane</keyword>
<feature type="domain" description="Methyl-accepting transducer" evidence="7">
    <location>
        <begin position="287"/>
        <end position="530"/>
    </location>
</feature>
<dbReference type="PANTHER" id="PTHR32089">
    <property type="entry name" value="METHYL-ACCEPTING CHEMOTAXIS PROTEIN MCPB"/>
    <property type="match status" value="1"/>
</dbReference>
<organism evidence="9 10">
    <name type="scientific">Dactylosporangium cerinum</name>
    <dbReference type="NCBI Taxonomy" id="1434730"/>
    <lineage>
        <taxon>Bacteria</taxon>
        <taxon>Bacillati</taxon>
        <taxon>Actinomycetota</taxon>
        <taxon>Actinomycetes</taxon>
        <taxon>Micromonosporales</taxon>
        <taxon>Micromonosporaceae</taxon>
        <taxon>Dactylosporangium</taxon>
    </lineage>
</organism>
<dbReference type="CDD" id="cd06225">
    <property type="entry name" value="HAMP"/>
    <property type="match status" value="1"/>
</dbReference>
<evidence type="ECO:0000256" key="4">
    <source>
        <dbReference type="ARBA" id="ARBA00029447"/>
    </source>
</evidence>
<dbReference type="PROSITE" id="PS50885">
    <property type="entry name" value="HAMP"/>
    <property type="match status" value="1"/>
</dbReference>
<proteinExistence type="inferred from homology"/>
<protein>
    <submittedName>
        <fullName evidence="9">Methyl-accepting chemotaxis protein</fullName>
    </submittedName>
</protein>
<sequence>MRPDSEVTTPRRTGGPTRWFGDMRIGVKITGALAVALLAGGVVAWAGLSALDTANANATSIYADHLVPTTMLNATQGALDDEINGLILMTIASTPAATEEQRKLALDGAQRLQSGIDAYAALGLDASQQPLVAALRQAVTDLHEVRDAQLIPAAVNSDNLAFSTAYDAGAAAPIAAANQALDALATFESAQAGAAAKHNADQYSNSRVAIIACLVSGCLVAALLGWATVRRIVGPIRLVGGVLTRMADGDLTGRLDVDTRDEVGTMAGALNRATQSMRTAVQTLGLTSSSLAAAAEQLSGASTQIAASAAQTSGQVAVVVTAADEVTRNVHTVSAGSQELSLSIREISQNANEAALVVGEAVSAARATDATVSKLGESSQEIGNVVKTITSIAEQTNLLALNATIEAARAGDAGKGFAVVATEVKDLAQETARATEDISRRVASIQADTDTAVTAIRNIGEIIAKINDYQLTITSAVEEQTATTAEMNRGVAEAAGGIGEIAGSIGAVATAAQVTTEGVAESQRTSAELARMSHEVQTLVAGFRV</sequence>
<evidence type="ECO:0000256" key="2">
    <source>
        <dbReference type="ARBA" id="ARBA00022989"/>
    </source>
</evidence>